<dbReference type="EMBL" id="RBSQ01001293">
    <property type="protein sequence ID" value="RMS45782.1"/>
    <property type="molecule type" value="Genomic_DNA"/>
</dbReference>
<feature type="compositionally biased region" description="Low complexity" evidence="1">
    <location>
        <begin position="83"/>
        <end position="95"/>
    </location>
</feature>
<dbReference type="InterPro" id="IPR036388">
    <property type="entry name" value="WH-like_DNA-bd_sf"/>
</dbReference>
<dbReference type="SUPFAM" id="SSF46785">
    <property type="entry name" value="Winged helix' DNA-binding domain"/>
    <property type="match status" value="1"/>
</dbReference>
<comment type="caution">
    <text evidence="2">The sequence shown here is derived from an EMBL/GenBank/DDBJ whole genome shotgun (WGS) entry which is preliminary data.</text>
</comment>
<evidence type="ECO:0000313" key="3">
    <source>
        <dbReference type="Proteomes" id="UP000270834"/>
    </source>
</evidence>
<dbReference type="AlphaFoldDB" id="A0A3M5D6Z2"/>
<dbReference type="Gene3D" id="1.10.10.10">
    <property type="entry name" value="Winged helix-like DNA-binding domain superfamily/Winged helix DNA-binding domain"/>
    <property type="match status" value="1"/>
</dbReference>
<evidence type="ECO:0000256" key="1">
    <source>
        <dbReference type="SAM" id="MobiDB-lite"/>
    </source>
</evidence>
<dbReference type="InterPro" id="IPR016921">
    <property type="entry name" value="UCP029502"/>
</dbReference>
<name>A0A3M5D6Z2_PSEAI</name>
<dbReference type="Proteomes" id="UP000270834">
    <property type="component" value="Unassembled WGS sequence"/>
</dbReference>
<dbReference type="PIRSF" id="PIRSF029502">
    <property type="entry name" value="UCP029502"/>
    <property type="match status" value="1"/>
</dbReference>
<accession>A0A3M5D6Z2</accession>
<proteinExistence type="predicted"/>
<dbReference type="RefSeq" id="WP_260092560.1">
    <property type="nucleotide sequence ID" value="NZ_JANZNO010000018.1"/>
</dbReference>
<protein>
    <recommendedName>
        <fullName evidence="4">Ferric uptake regulator family protein</fullName>
    </recommendedName>
</protein>
<organism evidence="2 3">
    <name type="scientific">Pseudomonas aeruginosa</name>
    <dbReference type="NCBI Taxonomy" id="287"/>
    <lineage>
        <taxon>Bacteria</taxon>
        <taxon>Pseudomonadati</taxon>
        <taxon>Pseudomonadota</taxon>
        <taxon>Gammaproteobacteria</taxon>
        <taxon>Pseudomonadales</taxon>
        <taxon>Pseudomonadaceae</taxon>
        <taxon>Pseudomonas</taxon>
    </lineage>
</organism>
<evidence type="ECO:0000313" key="2">
    <source>
        <dbReference type="EMBL" id="RMS45782.1"/>
    </source>
</evidence>
<evidence type="ECO:0008006" key="4">
    <source>
        <dbReference type="Google" id="ProtNLM"/>
    </source>
</evidence>
<reference evidence="2 3" key="1">
    <citation type="submission" date="2018-08" db="EMBL/GenBank/DDBJ databases">
        <title>Recombination of ecologically and evolutionarily significant loci maintains genetic cohesion in the Pseudomonas syringae species complex.</title>
        <authorList>
            <person name="Dillon M."/>
            <person name="Thakur S."/>
            <person name="Almeida R.N.D."/>
            <person name="Weir B.S."/>
            <person name="Guttman D.S."/>
        </authorList>
    </citation>
    <scope>NUCLEOTIDE SEQUENCE [LARGE SCALE GENOMIC DNA]</scope>
    <source>
        <strain evidence="2 3">ICMP 7846</strain>
    </source>
</reference>
<feature type="region of interest" description="Disordered" evidence="1">
    <location>
        <begin position="83"/>
        <end position="110"/>
    </location>
</feature>
<gene>
    <name evidence="2" type="ORF">ALP65_02766</name>
</gene>
<dbReference type="InterPro" id="IPR036390">
    <property type="entry name" value="WH_DNA-bd_sf"/>
</dbReference>
<sequence>MTHSPVKQMLKEAGLKMSLARLKVIDALWEASGEQGRVPIRTLHRRLSETGTPLSLVSIRQVLGRLVESGLVTLDEQDVYSPGKASWGGAAGSAAPERRGQRAAALTRYP</sequence>